<dbReference type="InterPro" id="IPR019794">
    <property type="entry name" value="Peroxidases_AS"/>
</dbReference>
<dbReference type="Pfam" id="PF00141">
    <property type="entry name" value="peroxidase"/>
    <property type="match status" value="1"/>
</dbReference>
<dbReference type="EC" id="1.11.1.7" evidence="20"/>
<dbReference type="InterPro" id="IPR033905">
    <property type="entry name" value="Secretory_peroxidase"/>
</dbReference>
<comment type="cofactor">
    <cofactor evidence="17 20">
        <name>Ca(2+)</name>
        <dbReference type="ChEBI" id="CHEBI:29108"/>
    </cofactor>
    <text evidence="17 20">Binds 2 calcium ions per subunit.</text>
</comment>
<dbReference type="PANTHER" id="PTHR31517">
    <property type="match status" value="1"/>
</dbReference>
<evidence type="ECO:0000256" key="3">
    <source>
        <dbReference type="ARBA" id="ARBA00004613"/>
    </source>
</evidence>
<comment type="similarity">
    <text evidence="4">Belongs to the peroxidase family. Ascorbate peroxidase subfamily.</text>
</comment>
<keyword evidence="10 17" id="KW-0106">Calcium</keyword>
<dbReference type="eggNOG" id="ENOG502SM0Q">
    <property type="taxonomic scope" value="Eukaryota"/>
</dbReference>
<dbReference type="PROSITE" id="PS00436">
    <property type="entry name" value="PEROXIDASE_2"/>
    <property type="match status" value="1"/>
</dbReference>
<evidence type="ECO:0000256" key="9">
    <source>
        <dbReference type="ARBA" id="ARBA00022729"/>
    </source>
</evidence>
<feature type="binding site" evidence="17">
    <location>
        <position position="36"/>
    </location>
    <ligand>
        <name>Ca(2+)</name>
        <dbReference type="ChEBI" id="CHEBI:29108"/>
        <label>1</label>
    </ligand>
</feature>
<evidence type="ECO:0000256" key="5">
    <source>
        <dbReference type="ARBA" id="ARBA00022525"/>
    </source>
</evidence>
<keyword evidence="9" id="KW-0732">Signal</keyword>
<evidence type="ECO:0000256" key="10">
    <source>
        <dbReference type="ARBA" id="ARBA00022837"/>
    </source>
</evidence>
<feature type="binding site" evidence="17">
    <location>
        <position position="40"/>
    </location>
    <ligand>
        <name>Ca(2+)</name>
        <dbReference type="ChEBI" id="CHEBI:29108"/>
        <label>1</label>
    </ligand>
</feature>
<feature type="active site" description="Proton acceptor" evidence="15">
    <location>
        <position position="30"/>
    </location>
</feature>
<keyword evidence="14" id="KW-0325">Glycoprotein</keyword>
<feature type="binding site" evidence="17">
    <location>
        <position position="158"/>
    </location>
    <ligand>
        <name>Ca(2+)</name>
        <dbReference type="ChEBI" id="CHEBI:29108"/>
        <label>2</label>
    </ligand>
</feature>
<feature type="binding site" evidence="17">
    <location>
        <position position="53"/>
    </location>
    <ligand>
        <name>Ca(2+)</name>
        <dbReference type="ChEBI" id="CHEBI:29108"/>
        <label>1</label>
    </ligand>
</feature>
<dbReference type="PANTHER" id="PTHR31517:SF84">
    <property type="entry name" value="PEROXIDASE"/>
    <property type="match status" value="1"/>
</dbReference>
<accession>D8QN54</accession>
<evidence type="ECO:0000259" key="21">
    <source>
        <dbReference type="PROSITE" id="PS50873"/>
    </source>
</evidence>
<keyword evidence="20" id="KW-0376">Hydrogen peroxide</keyword>
<keyword evidence="23" id="KW-1185">Reference proteome</keyword>
<dbReference type="GO" id="GO:0004601">
    <property type="term" value="F:peroxidase activity"/>
    <property type="evidence" value="ECO:0000318"/>
    <property type="project" value="GO_Central"/>
</dbReference>
<dbReference type="SUPFAM" id="SSF48113">
    <property type="entry name" value="Heme-dependent peroxidases"/>
    <property type="match status" value="1"/>
</dbReference>
<comment type="cofactor">
    <cofactor evidence="17 20">
        <name>heme b</name>
        <dbReference type="ChEBI" id="CHEBI:60344"/>
    </cofactor>
    <text evidence="17 20">Binds 1 heme b (iron(II)-protoporphyrin IX) group per subunit.</text>
</comment>
<dbReference type="GO" id="GO:0140825">
    <property type="term" value="F:lactoperoxidase activity"/>
    <property type="evidence" value="ECO:0007669"/>
    <property type="project" value="UniProtKB-EC"/>
</dbReference>
<comment type="subcellular location">
    <subcellularLocation>
        <location evidence="3 20">Secreted</location>
    </subcellularLocation>
</comment>
<name>D8QN54_SELML</name>
<feature type="binding site" evidence="17">
    <location>
        <position position="34"/>
    </location>
    <ligand>
        <name>Ca(2+)</name>
        <dbReference type="ChEBI" id="CHEBI:29108"/>
        <label>1</label>
    </ligand>
</feature>
<dbReference type="InterPro" id="IPR000823">
    <property type="entry name" value="Peroxidase_pln"/>
</dbReference>
<proteinExistence type="inferred from homology"/>
<keyword evidence="12 17" id="KW-0408">Iron</keyword>
<evidence type="ECO:0000256" key="12">
    <source>
        <dbReference type="ARBA" id="ARBA00023004"/>
    </source>
</evidence>
<dbReference type="FunFam" id="1.10.420.10:FF:000001">
    <property type="entry name" value="Peroxidase"/>
    <property type="match status" value="1"/>
</dbReference>
<dbReference type="GO" id="GO:0046872">
    <property type="term" value="F:metal ion binding"/>
    <property type="evidence" value="ECO:0007669"/>
    <property type="project" value="UniProtKB-UniRule"/>
</dbReference>
<dbReference type="Gene3D" id="1.10.420.10">
    <property type="entry name" value="Peroxidase, domain 2"/>
    <property type="match status" value="1"/>
</dbReference>
<evidence type="ECO:0000256" key="13">
    <source>
        <dbReference type="ARBA" id="ARBA00023157"/>
    </source>
</evidence>
<evidence type="ECO:0000256" key="6">
    <source>
        <dbReference type="ARBA" id="ARBA00022559"/>
    </source>
</evidence>
<feature type="site" description="Transition state stabilizer" evidence="18">
    <location>
        <position position="26"/>
    </location>
</feature>
<feature type="domain" description="Plant heme peroxidase family profile" evidence="21">
    <location>
        <begin position="1"/>
        <end position="287"/>
    </location>
</feature>
<feature type="disulfide bond" evidence="19">
    <location>
        <begin position="164"/>
        <end position="196"/>
    </location>
</feature>
<feature type="disulfide bond" evidence="19">
    <location>
        <begin position="85"/>
        <end position="283"/>
    </location>
</feature>
<evidence type="ECO:0000256" key="17">
    <source>
        <dbReference type="PIRSR" id="PIRSR600823-3"/>
    </source>
</evidence>
<dbReference type="AlphaFoldDB" id="D8QN54"/>
<comment type="function">
    <text evidence="2">Removal of H(2)O(2), oxidation of toxic reductants, biosynthesis and degradation of lignin, suberization, auxin catabolism, response to environmental stresses such as wounding, pathogen attack and oxidative stress. These functions might be dependent on each isozyme/isoform in each plant tissue.</text>
</comment>
<evidence type="ECO:0000256" key="18">
    <source>
        <dbReference type="PIRSR" id="PIRSR600823-4"/>
    </source>
</evidence>
<dbReference type="EMBL" id="GL377565">
    <property type="protein sequence ID" value="EFJ38046.1"/>
    <property type="molecule type" value="Genomic_DNA"/>
</dbReference>
<dbReference type="CDD" id="cd00693">
    <property type="entry name" value="secretory_peroxidase"/>
    <property type="match status" value="1"/>
</dbReference>
<dbReference type="PRINTS" id="PR00458">
    <property type="entry name" value="PEROXIDASE"/>
</dbReference>
<evidence type="ECO:0000313" key="23">
    <source>
        <dbReference type="Proteomes" id="UP000001514"/>
    </source>
</evidence>
<dbReference type="GO" id="GO:0042744">
    <property type="term" value="P:hydrogen peroxide catabolic process"/>
    <property type="evidence" value="ECO:0007669"/>
    <property type="project" value="UniProtKB-KW"/>
</dbReference>
<dbReference type="OrthoDB" id="2113341at2759"/>
<comment type="catalytic activity">
    <reaction evidence="1 20">
        <text>2 a phenolic donor + H2O2 = 2 a phenolic radical donor + 2 H2O</text>
        <dbReference type="Rhea" id="RHEA:56136"/>
        <dbReference type="ChEBI" id="CHEBI:15377"/>
        <dbReference type="ChEBI" id="CHEBI:16240"/>
        <dbReference type="ChEBI" id="CHEBI:139520"/>
        <dbReference type="ChEBI" id="CHEBI:139521"/>
        <dbReference type="EC" id="1.11.1.7"/>
    </reaction>
</comment>
<gene>
    <name evidence="22" type="ORF">SELMODRAFT_229953</name>
</gene>
<evidence type="ECO:0000256" key="2">
    <source>
        <dbReference type="ARBA" id="ARBA00002322"/>
    </source>
</evidence>
<feature type="binding site" evidence="17">
    <location>
        <position position="209"/>
    </location>
    <ligand>
        <name>Ca(2+)</name>
        <dbReference type="ChEBI" id="CHEBI:29108"/>
        <label>2</label>
    </ligand>
</feature>
<feature type="binding site" evidence="17">
    <location>
        <position position="217"/>
    </location>
    <ligand>
        <name>Ca(2+)</name>
        <dbReference type="ChEBI" id="CHEBI:29108"/>
        <label>2</label>
    </ligand>
</feature>
<dbReference type="PROSITE" id="PS50873">
    <property type="entry name" value="PEROXIDASE_4"/>
    <property type="match status" value="1"/>
</dbReference>
<reference evidence="22 23" key="1">
    <citation type="journal article" date="2011" name="Science">
        <title>The Selaginella genome identifies genetic changes associated with the evolution of vascular plants.</title>
        <authorList>
            <person name="Banks J.A."/>
            <person name="Nishiyama T."/>
            <person name="Hasebe M."/>
            <person name="Bowman J.L."/>
            <person name="Gribskov M."/>
            <person name="dePamphilis C."/>
            <person name="Albert V.A."/>
            <person name="Aono N."/>
            <person name="Aoyama T."/>
            <person name="Ambrose B.A."/>
            <person name="Ashton N.W."/>
            <person name="Axtell M.J."/>
            <person name="Barker E."/>
            <person name="Barker M.S."/>
            <person name="Bennetzen J.L."/>
            <person name="Bonawitz N.D."/>
            <person name="Chapple C."/>
            <person name="Cheng C."/>
            <person name="Correa L.G."/>
            <person name="Dacre M."/>
            <person name="DeBarry J."/>
            <person name="Dreyer I."/>
            <person name="Elias M."/>
            <person name="Engstrom E.M."/>
            <person name="Estelle M."/>
            <person name="Feng L."/>
            <person name="Finet C."/>
            <person name="Floyd S.K."/>
            <person name="Frommer W.B."/>
            <person name="Fujita T."/>
            <person name="Gramzow L."/>
            <person name="Gutensohn M."/>
            <person name="Harholt J."/>
            <person name="Hattori M."/>
            <person name="Heyl A."/>
            <person name="Hirai T."/>
            <person name="Hiwatashi Y."/>
            <person name="Ishikawa M."/>
            <person name="Iwata M."/>
            <person name="Karol K.G."/>
            <person name="Koehler B."/>
            <person name="Kolukisaoglu U."/>
            <person name="Kubo M."/>
            <person name="Kurata T."/>
            <person name="Lalonde S."/>
            <person name="Li K."/>
            <person name="Li Y."/>
            <person name="Litt A."/>
            <person name="Lyons E."/>
            <person name="Manning G."/>
            <person name="Maruyama T."/>
            <person name="Michael T.P."/>
            <person name="Mikami K."/>
            <person name="Miyazaki S."/>
            <person name="Morinaga S."/>
            <person name="Murata T."/>
            <person name="Mueller-Roeber B."/>
            <person name="Nelson D.R."/>
            <person name="Obara M."/>
            <person name="Oguri Y."/>
            <person name="Olmstead R.G."/>
            <person name="Onodera N."/>
            <person name="Petersen B.L."/>
            <person name="Pils B."/>
            <person name="Prigge M."/>
            <person name="Rensing S.A."/>
            <person name="Riano-Pachon D.M."/>
            <person name="Roberts A.W."/>
            <person name="Sato Y."/>
            <person name="Scheller H.V."/>
            <person name="Schulz B."/>
            <person name="Schulz C."/>
            <person name="Shakirov E.V."/>
            <person name="Shibagaki N."/>
            <person name="Shinohara N."/>
            <person name="Shippen D.E."/>
            <person name="Soerensen I."/>
            <person name="Sotooka R."/>
            <person name="Sugimoto N."/>
            <person name="Sugita M."/>
            <person name="Sumikawa N."/>
            <person name="Tanurdzic M."/>
            <person name="Theissen G."/>
            <person name="Ulvskov P."/>
            <person name="Wakazuki S."/>
            <person name="Weng J.K."/>
            <person name="Willats W.W."/>
            <person name="Wipf D."/>
            <person name="Wolf P.G."/>
            <person name="Yang L."/>
            <person name="Zimmer A.D."/>
            <person name="Zhu Q."/>
            <person name="Mitros T."/>
            <person name="Hellsten U."/>
            <person name="Loque D."/>
            <person name="Otillar R."/>
            <person name="Salamov A."/>
            <person name="Schmutz J."/>
            <person name="Shapiro H."/>
            <person name="Lindquist E."/>
            <person name="Lucas S."/>
            <person name="Rokhsar D."/>
            <person name="Grigoriev I.V."/>
        </authorList>
    </citation>
    <scope>NUCLEOTIDE SEQUENCE [LARGE SCALE GENOMIC DNA]</scope>
</reference>
<dbReference type="GO" id="GO:0020037">
    <property type="term" value="F:heme binding"/>
    <property type="evidence" value="ECO:0007669"/>
    <property type="project" value="UniProtKB-UniRule"/>
</dbReference>
<dbReference type="GO" id="GO:0006979">
    <property type="term" value="P:response to oxidative stress"/>
    <property type="evidence" value="ECO:0007669"/>
    <property type="project" value="UniProtKB-UniRule"/>
</dbReference>
<evidence type="ECO:0000256" key="4">
    <source>
        <dbReference type="ARBA" id="ARBA00006873"/>
    </source>
</evidence>
<feature type="binding site" evidence="17">
    <location>
        <position position="31"/>
    </location>
    <ligand>
        <name>Ca(2+)</name>
        <dbReference type="ChEBI" id="CHEBI:29108"/>
        <label>1</label>
    </ligand>
</feature>
<keyword evidence="13 19" id="KW-1015">Disulfide bond</keyword>
<keyword evidence="11 20" id="KW-0560">Oxidoreductase</keyword>
<dbReference type="STRING" id="88036.D8QN54"/>
<keyword evidence="6 20" id="KW-0575">Peroxidase</keyword>
<feature type="binding site" evidence="17">
    <location>
        <position position="212"/>
    </location>
    <ligand>
        <name>Ca(2+)</name>
        <dbReference type="ChEBI" id="CHEBI:29108"/>
        <label>2</label>
    </ligand>
</feature>
<sequence length="287" mass="31608">MAEEIVKKVLTAAVARDQSIAASLLRLHFHDCFVQGCDGSVLLDPQNGFPATEKQAVPNFSLRGYNVVDAVKQALEQACPETVSCADILAIAARDAVSLSGGGTWPVETGRKDGVISLRTEAEDLLPPTNENSEELTQRFLDVGLTQDEMITLSGAHTIGRAHCVSFSQRLYNFSPEFDTDPNLDAAYAGKLKQACPRNFDPRTVVPLDPVTPSQFDNRYYSNLVNNMGLMISDQTLHSDMLTQFSSQSNAEDENMWQFKFANAMVRMGAINVKAEGEIRKNCRLRN</sequence>
<dbReference type="FunFam" id="1.10.520.10:FF:000006">
    <property type="entry name" value="Peroxidase"/>
    <property type="match status" value="1"/>
</dbReference>
<dbReference type="InParanoid" id="D8QN54"/>
<comment type="similarity">
    <text evidence="20">Belongs to the peroxidase family. Classical plant (class III) peroxidase subfamily.</text>
</comment>
<dbReference type="PROSITE" id="PS00435">
    <property type="entry name" value="PEROXIDASE_1"/>
    <property type="match status" value="1"/>
</dbReference>
<dbReference type="HOGENOM" id="CLU_010543_0_1_1"/>
<evidence type="ECO:0000256" key="20">
    <source>
        <dbReference type="RuleBase" id="RU362060"/>
    </source>
</evidence>
<dbReference type="Proteomes" id="UP000001514">
    <property type="component" value="Unassembled WGS sequence"/>
</dbReference>
<dbReference type="Gene3D" id="1.10.520.10">
    <property type="match status" value="1"/>
</dbReference>
<dbReference type="InterPro" id="IPR002016">
    <property type="entry name" value="Haem_peroxidase"/>
</dbReference>
<dbReference type="KEGG" id="smo:SELMODRAFT_229953"/>
<evidence type="ECO:0000313" key="22">
    <source>
        <dbReference type="EMBL" id="EFJ38046.1"/>
    </source>
</evidence>
<dbReference type="GO" id="GO:0005576">
    <property type="term" value="C:extracellular region"/>
    <property type="evidence" value="ECO:0007669"/>
    <property type="project" value="UniProtKB-SubCell"/>
</dbReference>
<evidence type="ECO:0000256" key="1">
    <source>
        <dbReference type="ARBA" id="ARBA00000189"/>
    </source>
</evidence>
<dbReference type="GO" id="GO:0009505">
    <property type="term" value="C:plant-type cell wall"/>
    <property type="evidence" value="ECO:0000318"/>
    <property type="project" value="GO_Central"/>
</dbReference>
<evidence type="ECO:0000256" key="19">
    <source>
        <dbReference type="PIRSR" id="PIRSR600823-5"/>
    </source>
</evidence>
<protein>
    <recommendedName>
        <fullName evidence="20">Peroxidase</fullName>
        <ecNumber evidence="20">1.11.1.7</ecNumber>
    </recommendedName>
</protein>
<evidence type="ECO:0000256" key="7">
    <source>
        <dbReference type="ARBA" id="ARBA00022617"/>
    </source>
</evidence>
<feature type="binding site" evidence="17">
    <location>
        <position position="38"/>
    </location>
    <ligand>
        <name>Ca(2+)</name>
        <dbReference type="ChEBI" id="CHEBI:29108"/>
        <label>1</label>
    </ligand>
</feature>
<feature type="binding site" evidence="16">
    <location>
        <position position="127"/>
    </location>
    <ligand>
        <name>substrate</name>
    </ligand>
</feature>
<keyword evidence="5 20" id="KW-0964">Secreted</keyword>
<dbReference type="GO" id="GO:0006950">
    <property type="term" value="P:response to stress"/>
    <property type="evidence" value="ECO:0000318"/>
    <property type="project" value="GO_Central"/>
</dbReference>
<keyword evidence="7 20" id="KW-0349">Heme</keyword>
<evidence type="ECO:0000256" key="11">
    <source>
        <dbReference type="ARBA" id="ARBA00023002"/>
    </source>
</evidence>
<dbReference type="InterPro" id="IPR019793">
    <property type="entry name" value="Peroxidases_heam-ligand_BS"/>
</dbReference>
<dbReference type="InterPro" id="IPR010255">
    <property type="entry name" value="Haem_peroxidase_sf"/>
</dbReference>
<feature type="disulfide bond" evidence="19">
    <location>
        <begin position="32"/>
        <end position="37"/>
    </location>
</feature>
<organism evidence="23">
    <name type="scientific">Selaginella moellendorffii</name>
    <name type="common">Spikemoss</name>
    <dbReference type="NCBI Taxonomy" id="88036"/>
    <lineage>
        <taxon>Eukaryota</taxon>
        <taxon>Viridiplantae</taxon>
        <taxon>Streptophyta</taxon>
        <taxon>Embryophyta</taxon>
        <taxon>Tracheophyta</taxon>
        <taxon>Lycopodiopsida</taxon>
        <taxon>Selaginellales</taxon>
        <taxon>Selaginellaceae</taxon>
        <taxon>Selaginella</taxon>
    </lineage>
</organism>
<evidence type="ECO:0000256" key="15">
    <source>
        <dbReference type="PIRSR" id="PIRSR600823-1"/>
    </source>
</evidence>
<evidence type="ECO:0000256" key="8">
    <source>
        <dbReference type="ARBA" id="ARBA00022723"/>
    </source>
</evidence>
<dbReference type="PRINTS" id="PR00461">
    <property type="entry name" value="PLPEROXIDASE"/>
</dbReference>
<evidence type="ECO:0000256" key="14">
    <source>
        <dbReference type="ARBA" id="ARBA00023180"/>
    </source>
</evidence>
<keyword evidence="8 17" id="KW-0479">Metal-binding</keyword>
<feature type="binding site" description="axial binding residue" evidence="17">
    <location>
        <position position="157"/>
    </location>
    <ligand>
        <name>heme b</name>
        <dbReference type="ChEBI" id="CHEBI:60344"/>
    </ligand>
    <ligandPart>
        <name>Fe</name>
        <dbReference type="ChEBI" id="CHEBI:18248"/>
    </ligandPart>
</feature>
<evidence type="ECO:0000256" key="16">
    <source>
        <dbReference type="PIRSR" id="PIRSR600823-2"/>
    </source>
</evidence>
<dbReference type="Gramene" id="EFJ38046">
    <property type="protein sequence ID" value="EFJ38046"/>
    <property type="gene ID" value="SELMODRAFT_229953"/>
</dbReference>